<dbReference type="RefSeq" id="WP_021720305.1">
    <property type="nucleotide sequence ID" value="NZ_FR892795.1"/>
</dbReference>
<sequence length="97" mass="11423">MVRRRVRHKSIAFPLFMTLLIVACVYGIVKQEYSICQIKNEQAATQQRIAALKKQKAELEAERKRLDDPRYIEKLAREDYNMVGKNEVPLFIVDEKK</sequence>
<dbReference type="EMBL" id="CBGL010000134">
    <property type="protein sequence ID" value="CDD12799.1"/>
    <property type="molecule type" value="Genomic_DNA"/>
</dbReference>
<dbReference type="AlphaFoldDB" id="R6X0V1"/>
<dbReference type="InterPro" id="IPR039076">
    <property type="entry name" value="DivIC"/>
</dbReference>
<dbReference type="InterPro" id="IPR007060">
    <property type="entry name" value="FtsL/DivIC"/>
</dbReference>
<evidence type="ECO:0000256" key="1">
    <source>
        <dbReference type="SAM" id="Coils"/>
    </source>
</evidence>
<keyword evidence="2" id="KW-0132">Cell division</keyword>
<dbReference type="Proteomes" id="UP000014937">
    <property type="component" value="Unassembled WGS sequence"/>
</dbReference>
<keyword evidence="1" id="KW-0175">Coiled coil</keyword>
<proteinExistence type="predicted"/>
<dbReference type="GO" id="GO:0051301">
    <property type="term" value="P:cell division"/>
    <property type="evidence" value="ECO:0007669"/>
    <property type="project" value="UniProtKB-KW"/>
</dbReference>
<reference evidence="2" key="1">
    <citation type="submission" date="2012-11" db="EMBL/GenBank/DDBJ databases">
        <title>Dependencies among metagenomic species, viruses, plasmids and units of genetic variation.</title>
        <authorList>
            <person name="Nielsen H.B."/>
            <person name="Almeida M."/>
            <person name="Juncker A.S."/>
            <person name="Rasmussen S."/>
            <person name="Li J."/>
            <person name="Sunagawa S."/>
            <person name="Plichta D."/>
            <person name="Gautier L."/>
            <person name="Le Chatelier E."/>
            <person name="Peletier E."/>
            <person name="Bonde I."/>
            <person name="Nielsen T."/>
            <person name="Manichanh C."/>
            <person name="Arumugam M."/>
            <person name="Batto J."/>
            <person name="Santos M.B.Q.D."/>
            <person name="Blom N."/>
            <person name="Borruel N."/>
            <person name="Burgdorf K.S."/>
            <person name="Boumezbeur F."/>
            <person name="Casellas F."/>
            <person name="Dore J."/>
            <person name="Guarner F."/>
            <person name="Hansen T."/>
            <person name="Hildebrand F."/>
            <person name="Kaas R.S."/>
            <person name="Kennedy S."/>
            <person name="Kristiansen K."/>
            <person name="Kultima J.R."/>
            <person name="Leonard P."/>
            <person name="Levenez F."/>
            <person name="Lund O."/>
            <person name="Moumen B."/>
            <person name="Le Paslier D."/>
            <person name="Pons N."/>
            <person name="Pedersen O."/>
            <person name="Prifti E."/>
            <person name="Qin J."/>
            <person name="Raes J."/>
            <person name="Tap J."/>
            <person name="Tims S."/>
            <person name="Ussery D.W."/>
            <person name="Yamada T."/>
            <person name="MetaHit consortium"/>
            <person name="Renault P."/>
            <person name="Sicheritz-Ponten T."/>
            <person name="Bork P."/>
            <person name="Wang J."/>
            <person name="Brunak S."/>
            <person name="Ehrlich S.D."/>
        </authorList>
    </citation>
    <scope>NUCLEOTIDE SEQUENCE [LARGE SCALE GENOMIC DNA]</scope>
</reference>
<dbReference type="HOGENOM" id="CLU_134863_4_2_9"/>
<comment type="caution">
    <text evidence="2">The sequence shown here is derived from an EMBL/GenBank/DDBJ whole genome shotgun (WGS) entry which is preliminary data.</text>
</comment>
<protein>
    <submittedName>
        <fullName evidence="2">Putative cell division protein FtsL</fullName>
    </submittedName>
</protein>
<dbReference type="PANTHER" id="PTHR40027:SF1">
    <property type="entry name" value="CELL DIVISION PROTEIN DIVIC"/>
    <property type="match status" value="1"/>
</dbReference>
<evidence type="ECO:0000313" key="2">
    <source>
        <dbReference type="EMBL" id="CDD12799.1"/>
    </source>
</evidence>
<dbReference type="PANTHER" id="PTHR40027">
    <property type="entry name" value="CELL DIVISION PROTEIN DIVIC"/>
    <property type="match status" value="1"/>
</dbReference>
<feature type="coiled-coil region" evidence="1">
    <location>
        <begin position="42"/>
        <end position="69"/>
    </location>
</feature>
<keyword evidence="2" id="KW-0131">Cell cycle</keyword>
<name>R6X0V1_9FIRM</name>
<accession>R6X0V1</accession>
<gene>
    <name evidence="2" type="ORF">BN587_01248</name>
</gene>
<organism evidence="2">
    <name type="scientific">Phascolarctobacterium succinatutens CAG:287</name>
    <dbReference type="NCBI Taxonomy" id="1263101"/>
    <lineage>
        <taxon>Bacteria</taxon>
        <taxon>Bacillati</taxon>
        <taxon>Bacillota</taxon>
        <taxon>Negativicutes</taxon>
        <taxon>Acidaminococcales</taxon>
        <taxon>Acidaminococcaceae</taxon>
        <taxon>Phascolarctobacterium</taxon>
    </lineage>
</organism>
<dbReference type="Pfam" id="PF04977">
    <property type="entry name" value="DivIC"/>
    <property type="match status" value="1"/>
</dbReference>
<dbReference type="PROSITE" id="PS51257">
    <property type="entry name" value="PROKAR_LIPOPROTEIN"/>
    <property type="match status" value="1"/>
</dbReference>